<dbReference type="SUPFAM" id="SSF53850">
    <property type="entry name" value="Periplasmic binding protein-like II"/>
    <property type="match status" value="1"/>
</dbReference>
<dbReference type="CDD" id="cd14748">
    <property type="entry name" value="PBP2_UgpB"/>
    <property type="match status" value="1"/>
</dbReference>
<evidence type="ECO:0000313" key="3">
    <source>
        <dbReference type="EMBL" id="MBD8006595.1"/>
    </source>
</evidence>
<proteinExistence type="predicted"/>
<dbReference type="Proteomes" id="UP000648182">
    <property type="component" value="Unassembled WGS sequence"/>
</dbReference>
<dbReference type="PANTHER" id="PTHR43649">
    <property type="entry name" value="ARABINOSE-BINDING PROTEIN-RELATED"/>
    <property type="match status" value="1"/>
</dbReference>
<gene>
    <name evidence="3" type="ORF">H9631_16065</name>
</gene>
<reference evidence="3 4" key="1">
    <citation type="submission" date="2020-08" db="EMBL/GenBank/DDBJ databases">
        <title>A Genomic Blueprint of the Chicken Gut Microbiome.</title>
        <authorList>
            <person name="Gilroy R."/>
            <person name="Ravi A."/>
            <person name="Getino M."/>
            <person name="Pursley I."/>
            <person name="Horton D.L."/>
            <person name="Alikhan N.-F."/>
            <person name="Baker D."/>
            <person name="Gharbi K."/>
            <person name="Hall N."/>
            <person name="Watson M."/>
            <person name="Adriaenssens E.M."/>
            <person name="Foster-Nyarko E."/>
            <person name="Jarju S."/>
            <person name="Secka A."/>
            <person name="Antonio M."/>
            <person name="Oren A."/>
            <person name="Chaudhuri R."/>
            <person name="La Ragione R.M."/>
            <person name="Hildebrand F."/>
            <person name="Pallen M.J."/>
        </authorList>
    </citation>
    <scope>NUCLEOTIDE SEQUENCE [LARGE SCALE GENOMIC DNA]</scope>
    <source>
        <strain evidence="3 4">Sa1BUA2</strain>
    </source>
</reference>
<feature type="chain" id="PRO_5045717066" evidence="2">
    <location>
        <begin position="20"/>
        <end position="445"/>
    </location>
</feature>
<feature type="signal peptide" evidence="2">
    <location>
        <begin position="1"/>
        <end position="19"/>
    </location>
</feature>
<dbReference type="Pfam" id="PF13416">
    <property type="entry name" value="SBP_bac_8"/>
    <property type="match status" value="1"/>
</dbReference>
<dbReference type="RefSeq" id="WP_191814574.1">
    <property type="nucleotide sequence ID" value="NZ_JACSPV010000033.1"/>
</dbReference>
<dbReference type="Gene3D" id="3.40.190.10">
    <property type="entry name" value="Periplasmic binding protein-like II"/>
    <property type="match status" value="2"/>
</dbReference>
<accession>A0ABR8VPA7</accession>
<comment type="caution">
    <text evidence="3">The sequence shown here is derived from an EMBL/GenBank/DDBJ whole genome shotgun (WGS) entry which is preliminary data.</text>
</comment>
<evidence type="ECO:0000256" key="2">
    <source>
        <dbReference type="SAM" id="SignalP"/>
    </source>
</evidence>
<dbReference type="PROSITE" id="PS51257">
    <property type="entry name" value="PROKAR_LIPOPROTEIN"/>
    <property type="match status" value="1"/>
</dbReference>
<dbReference type="EMBL" id="JACSPV010000033">
    <property type="protein sequence ID" value="MBD8006595.1"/>
    <property type="molecule type" value="Genomic_DNA"/>
</dbReference>
<evidence type="ECO:0000313" key="4">
    <source>
        <dbReference type="Proteomes" id="UP000648182"/>
    </source>
</evidence>
<keyword evidence="4" id="KW-1185">Reference proteome</keyword>
<name>A0ABR8VPA7_9BACI</name>
<protein>
    <submittedName>
        <fullName evidence="3">ABC transporter substrate-binding protein</fullName>
    </submittedName>
</protein>
<sequence length="445" mass="49312">MRKTPIFLALLLFVFTVLSACGSNSSSSDSSKSGASKSGEKNGETIDLTWYYPVNVGGEITKVIDGYAEEFNKEGIEVDGKKVTVTPVYSGNYDESMTKVQTAVKNGKAPDLAVLLSVDLFQLKDAILPLDDMIEKDPEAKKMMDDFFPGFMLNSQAEGKTWSVPFQRSTVLLYYNKDQFKQAGLDPEKAPENWDEVVEYGKKLSKDGQWGIELPATISGYWIYQALALQAGEGNLMSDDGKEVYFNSDAAKTALQYWVDLSKKHKVMPEGVLDWNTVPSDFIEGKTAMMLSTTGNLTNVKNNADFEFGVAYLPENERAATPTGGGNFYIFKDISEERQLASMEFIKWIADSERAAQWSIDTGYIATRQSSYETPALKEYTDSFPQALTAMQQLETAHKEISVYEQGKIIKILSDAIQAAIGGSDVDETLEKAQKEADALLKPYK</sequence>
<feature type="compositionally biased region" description="Low complexity" evidence="1">
    <location>
        <begin position="22"/>
        <end position="37"/>
    </location>
</feature>
<dbReference type="PANTHER" id="PTHR43649:SF30">
    <property type="entry name" value="ABC TRANSPORTER SUBSTRATE-BINDING PROTEIN"/>
    <property type="match status" value="1"/>
</dbReference>
<keyword evidence="2" id="KW-0732">Signal</keyword>
<dbReference type="InterPro" id="IPR006059">
    <property type="entry name" value="SBP"/>
</dbReference>
<feature type="region of interest" description="Disordered" evidence="1">
    <location>
        <begin position="22"/>
        <end position="41"/>
    </location>
</feature>
<organism evidence="3 4">
    <name type="scientific">Bacillus norwichensis</name>
    <dbReference type="NCBI Taxonomy" id="2762217"/>
    <lineage>
        <taxon>Bacteria</taxon>
        <taxon>Bacillati</taxon>
        <taxon>Bacillota</taxon>
        <taxon>Bacilli</taxon>
        <taxon>Bacillales</taxon>
        <taxon>Bacillaceae</taxon>
        <taxon>Bacillus</taxon>
    </lineage>
</organism>
<evidence type="ECO:0000256" key="1">
    <source>
        <dbReference type="SAM" id="MobiDB-lite"/>
    </source>
</evidence>
<dbReference type="InterPro" id="IPR050490">
    <property type="entry name" value="Bact_solute-bd_prot1"/>
</dbReference>